<reference evidence="2" key="1">
    <citation type="submission" date="2022-11" db="UniProtKB">
        <authorList>
            <consortium name="WormBaseParasite"/>
        </authorList>
    </citation>
    <scope>IDENTIFICATION</scope>
</reference>
<evidence type="ECO:0000313" key="2">
    <source>
        <dbReference type="WBParaSite" id="nRc.2.0.1.t00783-RA"/>
    </source>
</evidence>
<dbReference type="AlphaFoldDB" id="A0A915HGN9"/>
<proteinExistence type="predicted"/>
<protein>
    <submittedName>
        <fullName evidence="2">Uncharacterized protein</fullName>
    </submittedName>
</protein>
<dbReference type="Proteomes" id="UP000887565">
    <property type="component" value="Unplaced"/>
</dbReference>
<name>A0A915HGN9_ROMCU</name>
<keyword evidence="1" id="KW-1185">Reference proteome</keyword>
<sequence>LVQNHGSWSGGALVKPTHVLEIQKRKEKASYIKINFGTFNDATFGKVETSGALSFAWLFEIVSFGDDLPIEPAFLDFDIEADFSLVSLDVDVLNFGRLLLGINGAHGTDFPASIDDSRHIRGKSVHNSTFNFGGVVSLFDDAAGKFNLIFSGPNFLGGGTTGCCWVTEGIDGVSDRDDDAEDVGAANFVGVGVLLLLSASKILGFCKTKGATFLAVVMTGATTSGRNNVDESKAGIGGGAERFVVVTEVDRGANKTSPRSEFIMIVTKICGHEIM</sequence>
<organism evidence="1 2">
    <name type="scientific">Romanomermis culicivorax</name>
    <name type="common">Nematode worm</name>
    <dbReference type="NCBI Taxonomy" id="13658"/>
    <lineage>
        <taxon>Eukaryota</taxon>
        <taxon>Metazoa</taxon>
        <taxon>Ecdysozoa</taxon>
        <taxon>Nematoda</taxon>
        <taxon>Enoplea</taxon>
        <taxon>Dorylaimia</taxon>
        <taxon>Mermithida</taxon>
        <taxon>Mermithoidea</taxon>
        <taxon>Mermithidae</taxon>
        <taxon>Romanomermis</taxon>
    </lineage>
</organism>
<accession>A0A915HGN9</accession>
<evidence type="ECO:0000313" key="1">
    <source>
        <dbReference type="Proteomes" id="UP000887565"/>
    </source>
</evidence>
<dbReference type="WBParaSite" id="nRc.2.0.1.t00783-RA">
    <property type="protein sequence ID" value="nRc.2.0.1.t00783-RA"/>
    <property type="gene ID" value="nRc.2.0.1.g00783"/>
</dbReference>